<sequence>MSEKIDKIKNLAKIRLKPVLLLLIMLIFSCPNITKSQVSSDLITGPESIEAIKSYYNGPTLPEIKLRKARRTMFLTVTAYNSEPAQTDDTPFITAFGTQVREGIVATNFLSKGTVIRFPDMYGDQEFVVEDRMNERYYYHLDIWMPEKQDSVNFGVKFLKVEIL</sequence>
<gene>
    <name evidence="1" type="ORF">COV55_03250</name>
</gene>
<dbReference type="CDD" id="cd22784">
    <property type="entry name" value="DPBB_MltA_YuiC-like"/>
    <property type="match status" value="1"/>
</dbReference>
<organism evidence="1 2">
    <name type="scientific">Candidatus Komeilibacteria bacterium CG11_big_fil_rev_8_21_14_0_20_36_20</name>
    <dbReference type="NCBI Taxonomy" id="1974477"/>
    <lineage>
        <taxon>Bacteria</taxon>
        <taxon>Candidatus Komeiliibacteriota</taxon>
    </lineage>
</organism>
<accession>A0A2H0NCD4</accession>
<protein>
    <recommendedName>
        <fullName evidence="3">3D domain-containing protein</fullName>
    </recommendedName>
</protein>
<dbReference type="PROSITE" id="PS51257">
    <property type="entry name" value="PROKAR_LIPOPROTEIN"/>
    <property type="match status" value="1"/>
</dbReference>
<evidence type="ECO:0000313" key="2">
    <source>
        <dbReference type="Proteomes" id="UP000230564"/>
    </source>
</evidence>
<reference evidence="1 2" key="1">
    <citation type="submission" date="2017-09" db="EMBL/GenBank/DDBJ databases">
        <title>Depth-based differentiation of microbial function through sediment-hosted aquifers and enrichment of novel symbionts in the deep terrestrial subsurface.</title>
        <authorList>
            <person name="Probst A.J."/>
            <person name="Ladd B."/>
            <person name="Jarett J.K."/>
            <person name="Geller-Mcgrath D.E."/>
            <person name="Sieber C.M."/>
            <person name="Emerson J.B."/>
            <person name="Anantharaman K."/>
            <person name="Thomas B.C."/>
            <person name="Malmstrom R."/>
            <person name="Stieglmeier M."/>
            <person name="Klingl A."/>
            <person name="Woyke T."/>
            <person name="Ryan C.M."/>
            <person name="Banfield J.F."/>
        </authorList>
    </citation>
    <scope>NUCLEOTIDE SEQUENCE [LARGE SCALE GENOMIC DNA]</scope>
    <source>
        <strain evidence="1">CG11_big_fil_rev_8_21_14_0_20_36_20</strain>
    </source>
</reference>
<dbReference type="Proteomes" id="UP000230564">
    <property type="component" value="Unassembled WGS sequence"/>
</dbReference>
<evidence type="ECO:0008006" key="3">
    <source>
        <dbReference type="Google" id="ProtNLM"/>
    </source>
</evidence>
<comment type="caution">
    <text evidence="1">The sequence shown here is derived from an EMBL/GenBank/DDBJ whole genome shotgun (WGS) entry which is preliminary data.</text>
</comment>
<evidence type="ECO:0000313" key="1">
    <source>
        <dbReference type="EMBL" id="PIR06524.1"/>
    </source>
</evidence>
<dbReference type="EMBL" id="PCWQ01000012">
    <property type="protein sequence ID" value="PIR06524.1"/>
    <property type="molecule type" value="Genomic_DNA"/>
</dbReference>
<name>A0A2H0NCD4_9BACT</name>
<dbReference type="AlphaFoldDB" id="A0A2H0NCD4"/>
<proteinExistence type="predicted"/>